<accession>A0AAV9ITU6</accession>
<evidence type="ECO:0000313" key="3">
    <source>
        <dbReference type="Proteomes" id="UP001301350"/>
    </source>
</evidence>
<proteinExistence type="predicted"/>
<keyword evidence="3" id="KW-1185">Reference proteome</keyword>
<dbReference type="AlphaFoldDB" id="A0AAV9ITU6"/>
<name>A0AAV9ITU6_CYACA</name>
<sequence>MEAGSRWGCGFPEARRRDEIGSGGLGRSARRATGETPGADRVGAAVAERSAALSEPARQWLEVSIEAPVWLRSDLQSCGVLEAVHLARSAFAPQASLGWLLLSWLLEVAERVCTPEGGGRGEDRLWGFFELLAVLHVPAAVRDALTGAHRTVSSNALRFLQQWIRVSVGDGTLDTCRCWWMDHVGTDPDAALDLIRVLRGARLATLTISDSDADAGEPEEDALALGMDVLDTGSDGDNDEPSADLGELLADADIAEALLTLLARASADMALRRDASDTLWQVLLVMYPYLDVMQEAQLLTSLLRRVLEWLPQSLPEDADATPLDVVPLLHAATVLALDEDLEVEAETLTLIRERCRELCDAAEGADVSAARRQVMSTVHLLLQVADRTSQPMSSTAV</sequence>
<evidence type="ECO:0000256" key="1">
    <source>
        <dbReference type="SAM" id="MobiDB-lite"/>
    </source>
</evidence>
<evidence type="ECO:0000313" key="2">
    <source>
        <dbReference type="EMBL" id="KAK4535525.1"/>
    </source>
</evidence>
<dbReference type="EMBL" id="JANCYW010000005">
    <property type="protein sequence ID" value="KAK4535525.1"/>
    <property type="molecule type" value="Genomic_DNA"/>
</dbReference>
<gene>
    <name evidence="2" type="ORF">CDCA_CDCA05G1550</name>
</gene>
<organism evidence="2 3">
    <name type="scientific">Cyanidium caldarium</name>
    <name type="common">Red alga</name>
    <dbReference type="NCBI Taxonomy" id="2771"/>
    <lineage>
        <taxon>Eukaryota</taxon>
        <taxon>Rhodophyta</taxon>
        <taxon>Bangiophyceae</taxon>
        <taxon>Cyanidiales</taxon>
        <taxon>Cyanidiaceae</taxon>
        <taxon>Cyanidium</taxon>
    </lineage>
</organism>
<feature type="region of interest" description="Disordered" evidence="1">
    <location>
        <begin position="1"/>
        <end position="41"/>
    </location>
</feature>
<reference evidence="2 3" key="1">
    <citation type="submission" date="2022-07" db="EMBL/GenBank/DDBJ databases">
        <title>Genome-wide signatures of adaptation to extreme environments.</title>
        <authorList>
            <person name="Cho C.H."/>
            <person name="Yoon H.S."/>
        </authorList>
    </citation>
    <scope>NUCLEOTIDE SEQUENCE [LARGE SCALE GENOMIC DNA]</scope>
    <source>
        <strain evidence="2 3">DBV 063 E5</strain>
    </source>
</reference>
<comment type="caution">
    <text evidence="2">The sequence shown here is derived from an EMBL/GenBank/DDBJ whole genome shotgun (WGS) entry which is preliminary data.</text>
</comment>
<protein>
    <submittedName>
        <fullName evidence="2">Uncharacterized protein</fullName>
    </submittedName>
</protein>
<dbReference type="Proteomes" id="UP001301350">
    <property type="component" value="Unassembled WGS sequence"/>
</dbReference>